<dbReference type="Gene3D" id="1.20.1510.10">
    <property type="entry name" value="Cation efflux protein transmembrane domain"/>
    <property type="match status" value="1"/>
</dbReference>
<feature type="transmembrane region" description="Helical" evidence="7">
    <location>
        <begin position="79"/>
        <end position="96"/>
    </location>
</feature>
<dbReference type="NCBIfam" id="TIGR01297">
    <property type="entry name" value="CDF"/>
    <property type="match status" value="1"/>
</dbReference>
<feature type="transmembrane region" description="Helical" evidence="7">
    <location>
        <begin position="156"/>
        <end position="175"/>
    </location>
</feature>
<dbReference type="InterPro" id="IPR036837">
    <property type="entry name" value="Cation_efflux_CTD_sf"/>
</dbReference>
<sequence length="319" mass="35470">MNMPKNPKIRAAHISMMTATGLTVLKLVTGWLTGSMAVLSSAIDSLLDIIMSVANFLAIRHAEQPADPKHPFGHGKFETLATIIQALIIGLSGSWVCYESAHRLLTGVTLGRLEGGMIVLAFSAIVSWQIGRFLLRTARETESSALKADALHFTMDVYTNLTLLAGLVAIRLFKIAWLDPALSIVVALYIFYQAFGLFRYGLGDILDERLPETIRAEIARIIDQHSDHLIGYHRLRTRRAGSQKIIDFHLTLCKHMSVEEAHEIADHLESHMKEKIGRADITIHVEPCPYEVCPGRHKCPGDYPLIKDTNATPEQTDRS</sequence>
<dbReference type="Proteomes" id="UP000182264">
    <property type="component" value="Chromosome"/>
</dbReference>
<keyword evidence="3" id="KW-0813">Transport</keyword>
<proteinExistence type="inferred from homology"/>
<dbReference type="PANTHER" id="PTHR43840">
    <property type="entry name" value="MITOCHONDRIAL METAL TRANSPORTER 1-RELATED"/>
    <property type="match status" value="1"/>
</dbReference>
<dbReference type="Pfam" id="PF01545">
    <property type="entry name" value="Cation_efflux"/>
    <property type="match status" value="1"/>
</dbReference>
<dbReference type="STRING" id="29542.A6070_07605"/>
<dbReference type="InterPro" id="IPR050291">
    <property type="entry name" value="CDF_Transporter"/>
</dbReference>
<dbReference type="InterPro" id="IPR027470">
    <property type="entry name" value="Cation_efflux_CTD"/>
</dbReference>
<evidence type="ECO:0000256" key="2">
    <source>
        <dbReference type="ARBA" id="ARBA00008114"/>
    </source>
</evidence>
<evidence type="ECO:0000256" key="3">
    <source>
        <dbReference type="ARBA" id="ARBA00022448"/>
    </source>
</evidence>
<feature type="domain" description="Cation efflux protein transmembrane" evidence="8">
    <location>
        <begin position="14"/>
        <end position="205"/>
    </location>
</feature>
<evidence type="ECO:0000256" key="4">
    <source>
        <dbReference type="ARBA" id="ARBA00022692"/>
    </source>
</evidence>
<evidence type="ECO:0000313" key="10">
    <source>
        <dbReference type="EMBL" id="APG26367.1"/>
    </source>
</evidence>
<accession>A0A1L3GK91</accession>
<keyword evidence="6 7" id="KW-0472">Membrane</keyword>
<feature type="transmembrane region" description="Helical" evidence="7">
    <location>
        <begin position="12"/>
        <end position="32"/>
    </location>
</feature>
<evidence type="ECO:0000313" key="11">
    <source>
        <dbReference type="Proteomes" id="UP000182264"/>
    </source>
</evidence>
<dbReference type="InterPro" id="IPR002524">
    <property type="entry name" value="Cation_efflux"/>
</dbReference>
<dbReference type="InterPro" id="IPR058533">
    <property type="entry name" value="Cation_efflux_TM"/>
</dbReference>
<gene>
    <name evidence="10" type="ORF">A7E75_13570</name>
</gene>
<dbReference type="AlphaFoldDB" id="A0A1L3GK91"/>
<reference evidence="10 11" key="1">
    <citation type="journal article" date="2017" name="Genome Announc.">
        <title>Complete Genome Sequences of Two Acetylene-Fermenting Pelobacter acetylenicus Strains.</title>
        <authorList>
            <person name="Sutton J.M."/>
            <person name="Baesman S.M."/>
            <person name="Fierst J.L."/>
            <person name="Poret-Peterson A.T."/>
            <person name="Oremland R.S."/>
            <person name="Dunlap D.S."/>
            <person name="Akob D.M."/>
        </authorList>
    </citation>
    <scope>NUCLEOTIDE SEQUENCE [LARGE SCALE GENOMIC DNA]</scope>
    <source>
        <strain evidence="10 11">DSM 3247</strain>
    </source>
</reference>
<comment type="subcellular location">
    <subcellularLocation>
        <location evidence="1">Membrane</location>
        <topology evidence="1">Multi-pass membrane protein</topology>
    </subcellularLocation>
</comment>
<evidence type="ECO:0000256" key="1">
    <source>
        <dbReference type="ARBA" id="ARBA00004141"/>
    </source>
</evidence>
<dbReference type="SUPFAM" id="SSF161111">
    <property type="entry name" value="Cation efflux protein transmembrane domain-like"/>
    <property type="match status" value="1"/>
</dbReference>
<dbReference type="GO" id="GO:0015093">
    <property type="term" value="F:ferrous iron transmembrane transporter activity"/>
    <property type="evidence" value="ECO:0007669"/>
    <property type="project" value="TreeGrafter"/>
</dbReference>
<keyword evidence="11" id="KW-1185">Reference proteome</keyword>
<keyword evidence="4 7" id="KW-0812">Transmembrane</keyword>
<protein>
    <submittedName>
        <fullName evidence="10">Cation transporter</fullName>
    </submittedName>
</protein>
<feature type="domain" description="Cation efflux protein cytoplasmic" evidence="9">
    <location>
        <begin position="210"/>
        <end position="288"/>
    </location>
</feature>
<evidence type="ECO:0000256" key="7">
    <source>
        <dbReference type="SAM" id="Phobius"/>
    </source>
</evidence>
<dbReference type="GO" id="GO:0006882">
    <property type="term" value="P:intracellular zinc ion homeostasis"/>
    <property type="evidence" value="ECO:0007669"/>
    <property type="project" value="TreeGrafter"/>
</dbReference>
<comment type="similarity">
    <text evidence="2">Belongs to the cation diffusion facilitator (CDF) transporter (TC 2.A.4) family.</text>
</comment>
<organism evidence="10 11">
    <name type="scientific">Syntrophotalea acetylenica</name>
    <name type="common">Pelobacter acetylenicus</name>
    <dbReference type="NCBI Taxonomy" id="29542"/>
    <lineage>
        <taxon>Bacteria</taxon>
        <taxon>Pseudomonadati</taxon>
        <taxon>Thermodesulfobacteriota</taxon>
        <taxon>Desulfuromonadia</taxon>
        <taxon>Desulfuromonadales</taxon>
        <taxon>Syntrophotaleaceae</taxon>
        <taxon>Syntrophotalea</taxon>
    </lineage>
</organism>
<dbReference type="PANTHER" id="PTHR43840:SF15">
    <property type="entry name" value="MITOCHONDRIAL METAL TRANSPORTER 1-RELATED"/>
    <property type="match status" value="1"/>
</dbReference>
<name>A0A1L3GK91_SYNAC</name>
<feature type="transmembrane region" description="Helical" evidence="7">
    <location>
        <begin position="181"/>
        <end position="202"/>
    </location>
</feature>
<feature type="transmembrane region" description="Helical" evidence="7">
    <location>
        <begin position="116"/>
        <end position="135"/>
    </location>
</feature>
<dbReference type="Gene3D" id="3.30.70.1350">
    <property type="entry name" value="Cation efflux protein, cytoplasmic domain"/>
    <property type="match status" value="1"/>
</dbReference>
<evidence type="ECO:0000259" key="8">
    <source>
        <dbReference type="Pfam" id="PF01545"/>
    </source>
</evidence>
<dbReference type="InterPro" id="IPR027469">
    <property type="entry name" value="Cation_efflux_TMD_sf"/>
</dbReference>
<dbReference type="SUPFAM" id="SSF160240">
    <property type="entry name" value="Cation efflux protein cytoplasmic domain-like"/>
    <property type="match status" value="1"/>
</dbReference>
<dbReference type="GO" id="GO:0015086">
    <property type="term" value="F:cadmium ion transmembrane transporter activity"/>
    <property type="evidence" value="ECO:0007669"/>
    <property type="project" value="TreeGrafter"/>
</dbReference>
<evidence type="ECO:0000256" key="5">
    <source>
        <dbReference type="ARBA" id="ARBA00022989"/>
    </source>
</evidence>
<dbReference type="EMBL" id="CP015518">
    <property type="protein sequence ID" value="APG26367.1"/>
    <property type="molecule type" value="Genomic_DNA"/>
</dbReference>
<evidence type="ECO:0000259" key="9">
    <source>
        <dbReference type="Pfam" id="PF16916"/>
    </source>
</evidence>
<dbReference type="GO" id="GO:0005886">
    <property type="term" value="C:plasma membrane"/>
    <property type="evidence" value="ECO:0007669"/>
    <property type="project" value="TreeGrafter"/>
</dbReference>
<dbReference type="GO" id="GO:0015341">
    <property type="term" value="F:zinc efflux antiporter activity"/>
    <property type="evidence" value="ECO:0007669"/>
    <property type="project" value="TreeGrafter"/>
</dbReference>
<dbReference type="Pfam" id="PF16916">
    <property type="entry name" value="ZT_dimer"/>
    <property type="match status" value="1"/>
</dbReference>
<evidence type="ECO:0000256" key="6">
    <source>
        <dbReference type="ARBA" id="ARBA00023136"/>
    </source>
</evidence>
<keyword evidence="5 7" id="KW-1133">Transmembrane helix</keyword>